<keyword evidence="10 12" id="KW-0106">Calcium</keyword>
<dbReference type="SMART" id="SM00944">
    <property type="entry name" value="Pro-kuma_activ"/>
    <property type="match status" value="1"/>
</dbReference>
<dbReference type="GO" id="GO:0004252">
    <property type="term" value="F:serine-type endopeptidase activity"/>
    <property type="evidence" value="ECO:0007669"/>
    <property type="project" value="UniProtKB-UniRule"/>
</dbReference>
<dbReference type="PANTHER" id="PTHR14218">
    <property type="entry name" value="PROTEASE S8 TRIPEPTIDYL PEPTIDASE I CLN2"/>
    <property type="match status" value="1"/>
</dbReference>
<organism evidence="16 17">
    <name type="scientific">Phaeomoniella chlamydospora</name>
    <name type="common">Phaeoacremonium chlamydosporum</name>
    <dbReference type="NCBI Taxonomy" id="158046"/>
    <lineage>
        <taxon>Eukaryota</taxon>
        <taxon>Fungi</taxon>
        <taxon>Dikarya</taxon>
        <taxon>Ascomycota</taxon>
        <taxon>Pezizomycotina</taxon>
        <taxon>Eurotiomycetes</taxon>
        <taxon>Chaetothyriomycetidae</taxon>
        <taxon>Phaeomoniellales</taxon>
        <taxon>Phaeomoniellaceae</taxon>
        <taxon>Phaeomoniella</taxon>
    </lineage>
</organism>
<keyword evidence="11" id="KW-0865">Zymogen</keyword>
<dbReference type="PROSITE" id="PS51695">
    <property type="entry name" value="SEDOLISIN"/>
    <property type="match status" value="1"/>
</dbReference>
<reference evidence="16 17" key="1">
    <citation type="submission" date="2015-05" db="EMBL/GenBank/DDBJ databases">
        <title>Distinctive expansion of gene families associated with plant cell wall degradation and secondary metabolism in the genomes of grapevine trunk pathogens.</title>
        <authorList>
            <person name="Lawrence D.P."/>
            <person name="Travadon R."/>
            <person name="Rolshausen P.E."/>
            <person name="Baumgartner K."/>
        </authorList>
    </citation>
    <scope>NUCLEOTIDE SEQUENCE [LARGE SCALE GENOMIC DNA]</scope>
    <source>
        <strain evidence="16">UCRPC4</strain>
    </source>
</reference>
<evidence type="ECO:0000256" key="10">
    <source>
        <dbReference type="ARBA" id="ARBA00022837"/>
    </source>
</evidence>
<dbReference type="GO" id="GO:0008240">
    <property type="term" value="F:tripeptidyl-peptidase activity"/>
    <property type="evidence" value="ECO:0007669"/>
    <property type="project" value="UniProtKB-EC"/>
</dbReference>
<evidence type="ECO:0000256" key="2">
    <source>
        <dbReference type="ARBA" id="ARBA00002451"/>
    </source>
</evidence>
<dbReference type="Pfam" id="PF00082">
    <property type="entry name" value="Peptidase_S8"/>
    <property type="match status" value="1"/>
</dbReference>
<evidence type="ECO:0000256" key="12">
    <source>
        <dbReference type="PROSITE-ProRule" id="PRU01032"/>
    </source>
</evidence>
<feature type="binding site" evidence="12">
    <location>
        <position position="639"/>
    </location>
    <ligand>
        <name>Ca(2+)</name>
        <dbReference type="ChEBI" id="CHEBI:29108"/>
    </ligand>
</feature>
<evidence type="ECO:0000256" key="4">
    <source>
        <dbReference type="ARBA" id="ARBA00012462"/>
    </source>
</evidence>
<evidence type="ECO:0000256" key="3">
    <source>
        <dbReference type="ARBA" id="ARBA00004239"/>
    </source>
</evidence>
<keyword evidence="8 12" id="KW-0378">Hydrolase</keyword>
<feature type="region of interest" description="Disordered" evidence="13">
    <location>
        <begin position="183"/>
        <end position="214"/>
    </location>
</feature>
<feature type="domain" description="Peptidase S53" evidence="15">
    <location>
        <begin position="230"/>
        <end position="658"/>
    </location>
</feature>
<sequence length="658" mass="71151">MLLSTLALLGVFLNSVVAAPAPVFHVLHERREDPARQWVKKDRLDGQTLLPVRIGLVQSNIEKGHSMLMEVAQHGSSKYGQYYTADEITEIFAPPRSAVDAIRSWLELTGIPAWRISQSANKQWMQFDASASELERLLQTEYHVYEHVRSGRTKIGCDQYHVPGPVKGHIDYITPGIKLMEDSGLSAPTKTQKKREWKRNGHKPSPPKPKPMPTGINAITASKLALCDVAITPPCIRAMYNFTKGTTATEGNELGIFEDLGDVYSQEDLDLFFQALAPYIPKGTHPTLDAIDGAVAPTSVANAGYESDLDFQISYPIIWPQNSILFQTDDPVYQNDYTYDGFLNNFFDALDGSYCTYSAYGETGNSPLDPPYPDPAPGGYKGKLECGVYKPTNVISISYGGAEAGLPISYQRRQCNEIMKLGMQGVSVVVASGDYGVASFPDSISPNGCLGDDGDIFAPDFPASCPYITSVGSTYLPAGADVYADAEVATTRFPSGGGFSNIYNRDDEAPYQSDAVNSYFSLDLVDYPYYDSTDNSSFGAKGGIYNRIGRAYPDVAAVGDNVLIFGEGSPTLIGGTSASAPAFAAILTRINEERLAKGLSTVGFVNPTLYANPQVFHDITNGNNSGCGTAGFYAGKGWDPVTGLGTPNYPALLEVFLS</sequence>
<dbReference type="EC" id="3.4.14.10" evidence="4"/>
<gene>
    <name evidence="16" type="ORF">UCRPC4_g00965</name>
</gene>
<dbReference type="GO" id="GO:0006508">
    <property type="term" value="P:proteolysis"/>
    <property type="evidence" value="ECO:0007669"/>
    <property type="project" value="UniProtKB-KW"/>
</dbReference>
<evidence type="ECO:0000256" key="13">
    <source>
        <dbReference type="SAM" id="MobiDB-lite"/>
    </source>
</evidence>
<dbReference type="CDD" id="cd04056">
    <property type="entry name" value="Peptidases_S53"/>
    <property type="match status" value="1"/>
</dbReference>
<feature type="binding site" evidence="12">
    <location>
        <position position="618"/>
    </location>
    <ligand>
        <name>Ca(2+)</name>
        <dbReference type="ChEBI" id="CHEBI:29108"/>
    </ligand>
</feature>
<dbReference type="AlphaFoldDB" id="A0A0G2F0A5"/>
<evidence type="ECO:0000256" key="1">
    <source>
        <dbReference type="ARBA" id="ARBA00001910"/>
    </source>
</evidence>
<feature type="active site" description="Charge relay system" evidence="12">
    <location>
        <position position="577"/>
    </location>
</feature>
<name>A0A0G2F0A5_PHACM</name>
<dbReference type="CDD" id="cd11377">
    <property type="entry name" value="Pro-peptidase_S53"/>
    <property type="match status" value="1"/>
</dbReference>
<evidence type="ECO:0000256" key="14">
    <source>
        <dbReference type="SAM" id="SignalP"/>
    </source>
</evidence>
<dbReference type="InterPro" id="IPR030400">
    <property type="entry name" value="Sedolisin_dom"/>
</dbReference>
<comment type="function">
    <text evidence="2">Secreted tripeptidyl-peptidase which degrades proteins at acidic pHs and is involved in virulence.</text>
</comment>
<comment type="cofactor">
    <cofactor evidence="12">
        <name>Ca(2+)</name>
        <dbReference type="ChEBI" id="CHEBI:29108"/>
    </cofactor>
    <text evidence="12">Binds 1 Ca(2+) ion per subunit.</text>
</comment>
<feature type="chain" id="PRO_5002543834" description="tripeptidyl-peptidase II" evidence="14">
    <location>
        <begin position="19"/>
        <end position="658"/>
    </location>
</feature>
<dbReference type="Proteomes" id="UP000053317">
    <property type="component" value="Unassembled WGS sequence"/>
</dbReference>
<evidence type="ECO:0000259" key="15">
    <source>
        <dbReference type="PROSITE" id="PS51695"/>
    </source>
</evidence>
<comment type="caution">
    <text evidence="16">The sequence shown here is derived from an EMBL/GenBank/DDBJ whole genome shotgun (WGS) entry which is preliminary data.</text>
</comment>
<dbReference type="InterPro" id="IPR050819">
    <property type="entry name" value="Tripeptidyl-peptidase_I"/>
</dbReference>
<evidence type="ECO:0000313" key="16">
    <source>
        <dbReference type="EMBL" id="KKY27731.1"/>
    </source>
</evidence>
<evidence type="ECO:0000256" key="11">
    <source>
        <dbReference type="ARBA" id="ARBA00023145"/>
    </source>
</evidence>
<dbReference type="PANTHER" id="PTHR14218:SF19">
    <property type="entry name" value="SERINE PROTEASE AORO, PUTATIVE (AFU_ORTHOLOGUE AFUA_6G10250)-RELATED"/>
    <property type="match status" value="1"/>
</dbReference>
<dbReference type="SUPFAM" id="SSF54897">
    <property type="entry name" value="Protease propeptides/inhibitors"/>
    <property type="match status" value="1"/>
</dbReference>
<keyword evidence="5 12" id="KW-0645">Protease</keyword>
<feature type="binding site" evidence="12">
    <location>
        <position position="637"/>
    </location>
    <ligand>
        <name>Ca(2+)</name>
        <dbReference type="ChEBI" id="CHEBI:29108"/>
    </ligand>
</feature>
<evidence type="ECO:0000256" key="8">
    <source>
        <dbReference type="ARBA" id="ARBA00022801"/>
    </source>
</evidence>
<feature type="signal peptide" evidence="14">
    <location>
        <begin position="1"/>
        <end position="18"/>
    </location>
</feature>
<dbReference type="Pfam" id="PF09286">
    <property type="entry name" value="Pro-kuma_activ"/>
    <property type="match status" value="1"/>
</dbReference>
<dbReference type="EMBL" id="LCWF01000022">
    <property type="protein sequence ID" value="KKY27731.1"/>
    <property type="molecule type" value="Genomic_DNA"/>
</dbReference>
<dbReference type="InterPro" id="IPR015366">
    <property type="entry name" value="S53_propep"/>
</dbReference>
<evidence type="ECO:0000313" key="17">
    <source>
        <dbReference type="Proteomes" id="UP000053317"/>
    </source>
</evidence>
<dbReference type="SUPFAM" id="SSF52743">
    <property type="entry name" value="Subtilisin-like"/>
    <property type="match status" value="1"/>
</dbReference>
<feature type="compositionally biased region" description="Basic residues" evidence="13">
    <location>
        <begin position="191"/>
        <end position="202"/>
    </location>
</feature>
<comment type="subcellular location">
    <subcellularLocation>
        <location evidence="3">Secreted</location>
        <location evidence="3">Extracellular space</location>
    </subcellularLocation>
</comment>
<evidence type="ECO:0000256" key="9">
    <source>
        <dbReference type="ARBA" id="ARBA00022825"/>
    </source>
</evidence>
<dbReference type="GO" id="GO:0046872">
    <property type="term" value="F:metal ion binding"/>
    <property type="evidence" value="ECO:0007669"/>
    <property type="project" value="UniProtKB-UniRule"/>
</dbReference>
<feature type="binding site" evidence="12">
    <location>
        <position position="619"/>
    </location>
    <ligand>
        <name>Ca(2+)</name>
        <dbReference type="ChEBI" id="CHEBI:29108"/>
    </ligand>
</feature>
<dbReference type="Gene3D" id="3.40.50.200">
    <property type="entry name" value="Peptidase S8/S53 domain"/>
    <property type="match status" value="1"/>
</dbReference>
<evidence type="ECO:0000256" key="5">
    <source>
        <dbReference type="ARBA" id="ARBA00022670"/>
    </source>
</evidence>
<evidence type="ECO:0000256" key="7">
    <source>
        <dbReference type="ARBA" id="ARBA00022729"/>
    </source>
</evidence>
<proteinExistence type="predicted"/>
<keyword evidence="7 14" id="KW-0732">Signal</keyword>
<comment type="catalytic activity">
    <reaction evidence="1">
        <text>Release of an N-terminal tripeptide from a polypeptide.</text>
        <dbReference type="EC" id="3.4.14.10"/>
    </reaction>
</comment>
<feature type="active site" description="Charge relay system" evidence="12">
    <location>
        <position position="306"/>
    </location>
</feature>
<reference evidence="16 17" key="2">
    <citation type="submission" date="2015-05" db="EMBL/GenBank/DDBJ databases">
        <authorList>
            <person name="Morales-Cruz A."/>
            <person name="Amrine K.C."/>
            <person name="Cantu D."/>
        </authorList>
    </citation>
    <scope>NUCLEOTIDE SEQUENCE [LARGE SCALE GENOMIC DNA]</scope>
    <source>
        <strain evidence="16">UCRPC4</strain>
    </source>
</reference>
<dbReference type="OrthoDB" id="409122at2759"/>
<feature type="active site" description="Charge relay system" evidence="12">
    <location>
        <position position="310"/>
    </location>
</feature>
<keyword evidence="9 12" id="KW-0720">Serine protease</keyword>
<dbReference type="InterPro" id="IPR000209">
    <property type="entry name" value="Peptidase_S8/S53_dom"/>
</dbReference>
<protein>
    <recommendedName>
        <fullName evidence="4">tripeptidyl-peptidase II</fullName>
        <ecNumber evidence="4">3.4.14.10</ecNumber>
    </recommendedName>
</protein>
<evidence type="ECO:0000256" key="6">
    <source>
        <dbReference type="ARBA" id="ARBA00022723"/>
    </source>
</evidence>
<keyword evidence="17" id="KW-1185">Reference proteome</keyword>
<dbReference type="InterPro" id="IPR036852">
    <property type="entry name" value="Peptidase_S8/S53_dom_sf"/>
</dbReference>
<dbReference type="GO" id="GO:0005576">
    <property type="term" value="C:extracellular region"/>
    <property type="evidence" value="ECO:0007669"/>
    <property type="project" value="UniProtKB-SubCell"/>
</dbReference>
<keyword evidence="6 12" id="KW-0479">Metal-binding</keyword>
<accession>A0A0G2F0A5</accession>